<name>A0A1I1K8I6_9RHOB</name>
<dbReference type="Proteomes" id="UP000231644">
    <property type="component" value="Unassembled WGS sequence"/>
</dbReference>
<sequence>MFTIEHEFDSTLITLVDDEADTMLQEDVVINAFAECVTIEQYDPRQDNVQKITLSMAQLRDLAAAFNLPEGSYTLRPSEQD</sequence>
<protein>
    <recommendedName>
        <fullName evidence="3">Phosphomannomutase</fullName>
    </recommendedName>
</protein>
<dbReference type="OrthoDB" id="7861315at2"/>
<dbReference type="STRING" id="517719.SAMN05421762_1382"/>
<dbReference type="AlphaFoldDB" id="A0A1I1K8I6"/>
<evidence type="ECO:0008006" key="3">
    <source>
        <dbReference type="Google" id="ProtNLM"/>
    </source>
</evidence>
<evidence type="ECO:0000313" key="1">
    <source>
        <dbReference type="EMBL" id="SFC57174.1"/>
    </source>
</evidence>
<keyword evidence="2" id="KW-1185">Reference proteome</keyword>
<evidence type="ECO:0000313" key="2">
    <source>
        <dbReference type="Proteomes" id="UP000231644"/>
    </source>
</evidence>
<gene>
    <name evidence="1" type="ORF">SAMN05421762_1382</name>
</gene>
<reference evidence="1 2" key="1">
    <citation type="submission" date="2016-10" db="EMBL/GenBank/DDBJ databases">
        <authorList>
            <person name="de Groot N.N."/>
        </authorList>
    </citation>
    <scope>NUCLEOTIDE SEQUENCE [LARGE SCALE GENOMIC DNA]</scope>
    <source>
        <strain evidence="1 2">DSM 29619</strain>
    </source>
</reference>
<organism evidence="1 2">
    <name type="scientific">Pseudooceanicola nitratireducens</name>
    <dbReference type="NCBI Taxonomy" id="517719"/>
    <lineage>
        <taxon>Bacteria</taxon>
        <taxon>Pseudomonadati</taxon>
        <taxon>Pseudomonadota</taxon>
        <taxon>Alphaproteobacteria</taxon>
        <taxon>Rhodobacterales</taxon>
        <taxon>Paracoccaceae</taxon>
        <taxon>Pseudooceanicola</taxon>
    </lineage>
</organism>
<proteinExistence type="predicted"/>
<dbReference type="EMBL" id="FOLX01000001">
    <property type="protein sequence ID" value="SFC57174.1"/>
    <property type="molecule type" value="Genomic_DNA"/>
</dbReference>
<accession>A0A1I1K8I6</accession>
<dbReference type="RefSeq" id="WP_093452341.1">
    <property type="nucleotide sequence ID" value="NZ_BAABWI010000004.1"/>
</dbReference>